<organism evidence="1">
    <name type="scientific">marine sediment metagenome</name>
    <dbReference type="NCBI Taxonomy" id="412755"/>
    <lineage>
        <taxon>unclassified sequences</taxon>
        <taxon>metagenomes</taxon>
        <taxon>ecological metagenomes</taxon>
    </lineage>
</organism>
<evidence type="ECO:0000313" key="1">
    <source>
        <dbReference type="EMBL" id="KKM22790.1"/>
    </source>
</evidence>
<name>A0A0F9L5A5_9ZZZZ</name>
<proteinExistence type="predicted"/>
<accession>A0A0F9L5A5</accession>
<dbReference type="AlphaFoldDB" id="A0A0F9L5A5"/>
<sequence length="93" mass="10794">MKIKKTVKKIPITFVEINGVEVKFNSLYGCLEELEDTGSFMGPYVEIYNIYMENLLRKLGIIDSTIRGKIYCKNQEKRKALLKKLDKLSKSDE</sequence>
<reference evidence="1" key="1">
    <citation type="journal article" date="2015" name="Nature">
        <title>Complex archaea that bridge the gap between prokaryotes and eukaryotes.</title>
        <authorList>
            <person name="Spang A."/>
            <person name="Saw J.H."/>
            <person name="Jorgensen S.L."/>
            <person name="Zaremba-Niedzwiedzka K."/>
            <person name="Martijn J."/>
            <person name="Lind A.E."/>
            <person name="van Eijk R."/>
            <person name="Schleper C."/>
            <person name="Guy L."/>
            <person name="Ettema T.J."/>
        </authorList>
    </citation>
    <scope>NUCLEOTIDE SEQUENCE</scope>
</reference>
<protein>
    <submittedName>
        <fullName evidence="1">Uncharacterized protein</fullName>
    </submittedName>
</protein>
<dbReference type="EMBL" id="LAZR01013260">
    <property type="protein sequence ID" value="KKM22790.1"/>
    <property type="molecule type" value="Genomic_DNA"/>
</dbReference>
<comment type="caution">
    <text evidence="1">The sequence shown here is derived from an EMBL/GenBank/DDBJ whole genome shotgun (WGS) entry which is preliminary data.</text>
</comment>
<gene>
    <name evidence="1" type="ORF">LCGC14_1621810</name>
</gene>